<evidence type="ECO:0000256" key="1">
    <source>
        <dbReference type="SAM" id="Phobius"/>
    </source>
</evidence>
<organism evidence="2 3">
    <name type="scientific">Vulcanisaeta souniana JCM 11219</name>
    <dbReference type="NCBI Taxonomy" id="1293586"/>
    <lineage>
        <taxon>Archaea</taxon>
        <taxon>Thermoproteota</taxon>
        <taxon>Thermoprotei</taxon>
        <taxon>Thermoproteales</taxon>
        <taxon>Thermoproteaceae</taxon>
        <taxon>Vulcanisaeta</taxon>
    </lineage>
</organism>
<gene>
    <name evidence="2" type="ORF">Vsou_06440</name>
</gene>
<keyword evidence="1" id="KW-1133">Transmembrane helix</keyword>
<reference evidence="3" key="1">
    <citation type="submission" date="2022-09" db="EMBL/GenBank/DDBJ databases">
        <title>Complete genome sequence of Vulcanisaeta souniana.</title>
        <authorList>
            <person name="Kato S."/>
            <person name="Itoh T."/>
            <person name="Ohkuma M."/>
        </authorList>
    </citation>
    <scope>NUCLEOTIDE SEQUENCE [LARGE SCALE GENOMIC DNA]</scope>
    <source>
        <strain evidence="3">JCM 11219</strain>
    </source>
</reference>
<evidence type="ECO:0000313" key="2">
    <source>
        <dbReference type="EMBL" id="BDR91551.1"/>
    </source>
</evidence>
<dbReference type="EMBL" id="AP026830">
    <property type="protein sequence ID" value="BDR91551.1"/>
    <property type="molecule type" value="Genomic_DNA"/>
</dbReference>
<keyword evidence="1" id="KW-0472">Membrane</keyword>
<proteinExistence type="predicted"/>
<name>A0ABN6SNT7_9CREN</name>
<accession>A0ABN6SNT7</accession>
<protein>
    <submittedName>
        <fullName evidence="2">Uncharacterized protein</fullName>
    </submittedName>
</protein>
<dbReference type="Proteomes" id="UP001060771">
    <property type="component" value="Chromosome"/>
</dbReference>
<keyword evidence="3" id="KW-1185">Reference proteome</keyword>
<keyword evidence="1" id="KW-0812">Transmembrane</keyword>
<evidence type="ECO:0000313" key="3">
    <source>
        <dbReference type="Proteomes" id="UP001060771"/>
    </source>
</evidence>
<feature type="transmembrane region" description="Helical" evidence="1">
    <location>
        <begin position="17"/>
        <end position="39"/>
    </location>
</feature>
<sequence>MLRTGLRYVLVSIADPLIIVMCVSVDLGMLIVSIILRLLNHHSLFIFNSSHGNGKTRMPVNQPKAHGLKLTLPHLFNSYGGHRNNR</sequence>